<name>A0AAE0JBY8_9PEZI</name>
<dbReference type="EMBL" id="JAUEPP010000006">
    <property type="protein sequence ID" value="KAK3340859.1"/>
    <property type="molecule type" value="Genomic_DNA"/>
</dbReference>
<evidence type="ECO:0000313" key="2">
    <source>
        <dbReference type="EMBL" id="KAK3340859.1"/>
    </source>
</evidence>
<feature type="region of interest" description="Disordered" evidence="1">
    <location>
        <begin position="46"/>
        <end position="70"/>
    </location>
</feature>
<accession>A0AAE0JBY8</accession>
<reference evidence="2" key="1">
    <citation type="journal article" date="2023" name="Mol. Phylogenet. Evol.">
        <title>Genome-scale phylogeny and comparative genomics of the fungal order Sordariales.</title>
        <authorList>
            <person name="Hensen N."/>
            <person name="Bonometti L."/>
            <person name="Westerberg I."/>
            <person name="Brannstrom I.O."/>
            <person name="Guillou S."/>
            <person name="Cros-Aarteil S."/>
            <person name="Calhoun S."/>
            <person name="Haridas S."/>
            <person name="Kuo A."/>
            <person name="Mondo S."/>
            <person name="Pangilinan J."/>
            <person name="Riley R."/>
            <person name="LaButti K."/>
            <person name="Andreopoulos B."/>
            <person name="Lipzen A."/>
            <person name="Chen C."/>
            <person name="Yan M."/>
            <person name="Daum C."/>
            <person name="Ng V."/>
            <person name="Clum A."/>
            <person name="Steindorff A."/>
            <person name="Ohm R.A."/>
            <person name="Martin F."/>
            <person name="Silar P."/>
            <person name="Natvig D.O."/>
            <person name="Lalanne C."/>
            <person name="Gautier V."/>
            <person name="Ament-Velasquez S.L."/>
            <person name="Kruys A."/>
            <person name="Hutchinson M.I."/>
            <person name="Powell A.J."/>
            <person name="Barry K."/>
            <person name="Miller A.N."/>
            <person name="Grigoriev I.V."/>
            <person name="Debuchy R."/>
            <person name="Gladieux P."/>
            <person name="Hiltunen Thoren M."/>
            <person name="Johannesson H."/>
        </authorList>
    </citation>
    <scope>NUCLEOTIDE SEQUENCE</scope>
    <source>
        <strain evidence="2">CBS 560.94</strain>
    </source>
</reference>
<reference evidence="2" key="2">
    <citation type="submission" date="2023-06" db="EMBL/GenBank/DDBJ databases">
        <authorList>
            <consortium name="Lawrence Berkeley National Laboratory"/>
            <person name="Haridas S."/>
            <person name="Hensen N."/>
            <person name="Bonometti L."/>
            <person name="Westerberg I."/>
            <person name="Brannstrom I.O."/>
            <person name="Guillou S."/>
            <person name="Cros-Aarteil S."/>
            <person name="Calhoun S."/>
            <person name="Kuo A."/>
            <person name="Mondo S."/>
            <person name="Pangilinan J."/>
            <person name="Riley R."/>
            <person name="Labutti K."/>
            <person name="Andreopoulos B."/>
            <person name="Lipzen A."/>
            <person name="Chen C."/>
            <person name="Yanf M."/>
            <person name="Daum C."/>
            <person name="Ng V."/>
            <person name="Clum A."/>
            <person name="Steindorff A."/>
            <person name="Ohm R."/>
            <person name="Martin F."/>
            <person name="Silar P."/>
            <person name="Natvig D."/>
            <person name="Lalanne C."/>
            <person name="Gautier V."/>
            <person name="Ament-Velasquez S.L."/>
            <person name="Kruys A."/>
            <person name="Hutchinson M.I."/>
            <person name="Powell A.J."/>
            <person name="Barry K."/>
            <person name="Miller A.N."/>
            <person name="Grigoriev I.V."/>
            <person name="Debuchy R."/>
            <person name="Gladieux P."/>
            <person name="Thoren M.H."/>
            <person name="Johannesson H."/>
        </authorList>
    </citation>
    <scope>NUCLEOTIDE SEQUENCE</scope>
    <source>
        <strain evidence="2">CBS 560.94</strain>
    </source>
</reference>
<protein>
    <submittedName>
        <fullName evidence="2">Uncharacterized protein</fullName>
    </submittedName>
</protein>
<dbReference type="AlphaFoldDB" id="A0AAE0JBY8"/>
<keyword evidence="3" id="KW-1185">Reference proteome</keyword>
<comment type="caution">
    <text evidence="2">The sequence shown here is derived from an EMBL/GenBank/DDBJ whole genome shotgun (WGS) entry which is preliminary data.</text>
</comment>
<proteinExistence type="predicted"/>
<dbReference type="Proteomes" id="UP001278500">
    <property type="component" value="Unassembled WGS sequence"/>
</dbReference>
<evidence type="ECO:0000313" key="3">
    <source>
        <dbReference type="Proteomes" id="UP001278500"/>
    </source>
</evidence>
<feature type="compositionally biased region" description="Polar residues" evidence="1">
    <location>
        <begin position="46"/>
        <end position="63"/>
    </location>
</feature>
<dbReference type="RefSeq" id="XP_062679801.1">
    <property type="nucleotide sequence ID" value="XM_062829173.1"/>
</dbReference>
<dbReference type="GeneID" id="87866327"/>
<evidence type="ECO:0000256" key="1">
    <source>
        <dbReference type="SAM" id="MobiDB-lite"/>
    </source>
</evidence>
<organism evidence="2 3">
    <name type="scientific">Neurospora tetraspora</name>
    <dbReference type="NCBI Taxonomy" id="94610"/>
    <lineage>
        <taxon>Eukaryota</taxon>
        <taxon>Fungi</taxon>
        <taxon>Dikarya</taxon>
        <taxon>Ascomycota</taxon>
        <taxon>Pezizomycotina</taxon>
        <taxon>Sordariomycetes</taxon>
        <taxon>Sordariomycetidae</taxon>
        <taxon>Sordariales</taxon>
        <taxon>Sordariaceae</taxon>
        <taxon>Neurospora</taxon>
    </lineage>
</organism>
<sequence>MTGDTFSNEHWLRSLKTVYIVIDRITWTTWSGYVTEVKGAKGNMQGISMTKTAPNGRVTTGRPNTPEDPTATHVNQHPVLDQLPQTVHGTTNLLTVYGHLLAKLFFSNGAFYTPENKPNVSFNMQPDSPLSDDPNGGTLNSRLSQFWKLLAVQAYSLGDTNSAFNTWHDEVWRSFDCRGNKEHIGMEDLYTLDQRLKAWKDWRYSDASSMLVLAGHNNDVSSNNGWISPVAVRVVKTIREEREKQQALPDRPTWAFYQWKYGYMSGLRPKPPLTVPDMLRHVLAQLVDQNKHVLEDDGAYGRICQALEGIAEAVQASKQATESKHTSAYESSRKAIEHAVLGVVGELGKDRTTWIVLDRLDEGKPNRTLGLQVLANLVKKAHVTVKVLVVTNFLDWGTSCKKEVNELAKDAKGNIVFFEWSEENRDLF</sequence>
<gene>
    <name evidence="2" type="ORF">B0H65DRAFT_541458</name>
</gene>